<dbReference type="Gene3D" id="1.10.10.60">
    <property type="entry name" value="Homeodomain-like"/>
    <property type="match status" value="1"/>
</dbReference>
<dbReference type="SUPFAM" id="SSF46689">
    <property type="entry name" value="Homeodomain-like"/>
    <property type="match status" value="1"/>
</dbReference>
<sequence length="314" mass="35345">MLHHPNNQPLTMTATDVDEWAEIHAPHWDLYYEQLSSGQFEARKEMRHDGQGVIYRESVNQEVRIAGELREDSIAFGIFNEAGMSGSFWGNTLPSNGLAYLTDLGDVDVTYKSGTFGILAIVPRSAFLQFFTATDGLNVRPLETPNCVVEVSETSHKRLAQILNSLLDEPRNGASHRHFTSVIITEVCEALRSPEHRFIEPSSRRSLFQRAVDLADVGDHPLSIPEICLKLTVSPRTLENAFQSQVGISPRRYLNLRRMNKAYVLLKRGNPEHNSVTQIATSCGFTELGRFAVNFRKHFGISPSERLRNRGNSH</sequence>
<reference evidence="6" key="1">
    <citation type="journal article" date="2019" name="Int. J. Syst. Evol. Microbiol.">
        <title>The Global Catalogue of Microorganisms (GCM) 10K type strain sequencing project: providing services to taxonomists for standard genome sequencing and annotation.</title>
        <authorList>
            <consortium name="The Broad Institute Genomics Platform"/>
            <consortium name="The Broad Institute Genome Sequencing Center for Infectious Disease"/>
            <person name="Wu L."/>
            <person name="Ma J."/>
        </authorList>
    </citation>
    <scope>NUCLEOTIDE SEQUENCE [LARGE SCALE GENOMIC DNA]</scope>
    <source>
        <strain evidence="6">CGMCC 4.1467</strain>
    </source>
</reference>
<dbReference type="InterPro" id="IPR050204">
    <property type="entry name" value="AraC_XylS_family_regulators"/>
</dbReference>
<accession>A0ABW2L5E3</accession>
<evidence type="ECO:0000259" key="4">
    <source>
        <dbReference type="PROSITE" id="PS01124"/>
    </source>
</evidence>
<protein>
    <submittedName>
        <fullName evidence="5">Helix-turn-helix transcriptional regulator</fullName>
    </submittedName>
</protein>
<feature type="domain" description="HTH araC/xylS-type" evidence="4">
    <location>
        <begin position="220"/>
        <end position="309"/>
    </location>
</feature>
<dbReference type="PANTHER" id="PTHR46796">
    <property type="entry name" value="HTH-TYPE TRANSCRIPTIONAL ACTIVATOR RHAS-RELATED"/>
    <property type="match status" value="1"/>
</dbReference>
<keyword evidence="2" id="KW-0238">DNA-binding</keyword>
<dbReference type="InterPro" id="IPR020449">
    <property type="entry name" value="Tscrpt_reg_AraC-type_HTH"/>
</dbReference>
<dbReference type="RefSeq" id="WP_379710333.1">
    <property type="nucleotide sequence ID" value="NZ_JBHTBS010000002.1"/>
</dbReference>
<dbReference type="InterPro" id="IPR009057">
    <property type="entry name" value="Homeodomain-like_sf"/>
</dbReference>
<keyword evidence="3" id="KW-0804">Transcription</keyword>
<dbReference type="EMBL" id="JBHTBS010000002">
    <property type="protein sequence ID" value="MFC7336737.1"/>
    <property type="molecule type" value="Genomic_DNA"/>
</dbReference>
<evidence type="ECO:0000256" key="3">
    <source>
        <dbReference type="ARBA" id="ARBA00023163"/>
    </source>
</evidence>
<keyword evidence="6" id="KW-1185">Reference proteome</keyword>
<organism evidence="5 6">
    <name type="scientific">Haloferula chungangensis</name>
    <dbReference type="NCBI Taxonomy" id="1048331"/>
    <lineage>
        <taxon>Bacteria</taxon>
        <taxon>Pseudomonadati</taxon>
        <taxon>Verrucomicrobiota</taxon>
        <taxon>Verrucomicrobiia</taxon>
        <taxon>Verrucomicrobiales</taxon>
        <taxon>Verrucomicrobiaceae</taxon>
        <taxon>Haloferula</taxon>
    </lineage>
</organism>
<evidence type="ECO:0000313" key="6">
    <source>
        <dbReference type="Proteomes" id="UP001596472"/>
    </source>
</evidence>
<gene>
    <name evidence="5" type="ORF">ACFQY0_06080</name>
</gene>
<dbReference type="Pfam" id="PF12833">
    <property type="entry name" value="HTH_18"/>
    <property type="match status" value="1"/>
</dbReference>
<dbReference type="PRINTS" id="PR00032">
    <property type="entry name" value="HTHARAC"/>
</dbReference>
<proteinExistence type="predicted"/>
<dbReference type="InterPro" id="IPR018060">
    <property type="entry name" value="HTH_AraC"/>
</dbReference>
<name>A0ABW2L5E3_9BACT</name>
<dbReference type="PROSITE" id="PS01124">
    <property type="entry name" value="HTH_ARAC_FAMILY_2"/>
    <property type="match status" value="1"/>
</dbReference>
<evidence type="ECO:0000256" key="1">
    <source>
        <dbReference type="ARBA" id="ARBA00023015"/>
    </source>
</evidence>
<comment type="caution">
    <text evidence="5">The sequence shown here is derived from an EMBL/GenBank/DDBJ whole genome shotgun (WGS) entry which is preliminary data.</text>
</comment>
<dbReference type="SMART" id="SM00342">
    <property type="entry name" value="HTH_ARAC"/>
    <property type="match status" value="1"/>
</dbReference>
<evidence type="ECO:0000256" key="2">
    <source>
        <dbReference type="ARBA" id="ARBA00023125"/>
    </source>
</evidence>
<keyword evidence="1" id="KW-0805">Transcription regulation</keyword>
<evidence type="ECO:0000313" key="5">
    <source>
        <dbReference type="EMBL" id="MFC7336737.1"/>
    </source>
</evidence>
<dbReference type="Proteomes" id="UP001596472">
    <property type="component" value="Unassembled WGS sequence"/>
</dbReference>